<evidence type="ECO:0000256" key="1">
    <source>
        <dbReference type="ARBA" id="ARBA00022490"/>
    </source>
</evidence>
<dbReference type="SUPFAM" id="SSF53901">
    <property type="entry name" value="Thiolase-like"/>
    <property type="match status" value="1"/>
</dbReference>
<dbReference type="GO" id="GO:0006633">
    <property type="term" value="P:fatty acid biosynthetic process"/>
    <property type="evidence" value="ECO:0007669"/>
    <property type="project" value="InterPro"/>
</dbReference>
<dbReference type="PANTHER" id="PTHR34069">
    <property type="entry name" value="3-OXOACYL-[ACYL-CARRIER-PROTEIN] SYNTHASE 3"/>
    <property type="match status" value="1"/>
</dbReference>
<dbReference type="NCBIfam" id="NF006829">
    <property type="entry name" value="PRK09352.1"/>
    <property type="match status" value="1"/>
</dbReference>
<dbReference type="Pfam" id="PF08541">
    <property type="entry name" value="ACP_syn_III_C"/>
    <property type="match status" value="1"/>
</dbReference>
<feature type="domain" description="Beta-ketoacyl-[acyl-carrier-protein] synthase III C-terminal" evidence="4">
    <location>
        <begin position="257"/>
        <end position="343"/>
    </location>
</feature>
<gene>
    <name evidence="6" type="ORF">C7C46_31820</name>
</gene>
<dbReference type="Pfam" id="PF08545">
    <property type="entry name" value="ACP_syn_III"/>
    <property type="match status" value="1"/>
</dbReference>
<evidence type="ECO:0000313" key="6">
    <source>
        <dbReference type="EMBL" id="PYC66080.1"/>
    </source>
</evidence>
<dbReference type="RefSeq" id="WP_110673391.1">
    <property type="nucleotide sequence ID" value="NZ_PYBW01000186.1"/>
</dbReference>
<dbReference type="Gene3D" id="3.40.47.10">
    <property type="match status" value="1"/>
</dbReference>
<evidence type="ECO:0000256" key="3">
    <source>
        <dbReference type="ARBA" id="ARBA00023315"/>
    </source>
</evidence>
<dbReference type="InterPro" id="IPR013747">
    <property type="entry name" value="ACP_syn_III_C"/>
</dbReference>
<comment type="caution">
    <text evidence="6">The sequence shown here is derived from an EMBL/GenBank/DDBJ whole genome shotgun (WGS) entry which is preliminary data.</text>
</comment>
<sequence>MTTEAHQRTTASRTGDGLAVPFAITGTGIHIPPAVVTNEDLTRTTQRSGDWITARTGIHERRRLAPDLATSDMCTAAARPALEAAQVSPSGLDAIIVASYTNDQPMPSTSLIVKNAIGASRAMALDVSQAACASGIHAVLLAAHLLQNPSITTILVIGADCASRVTRPGDRTAGVFFGDAAAAAVLTRTRTPGAGLLAYDIGSQLSYAVQIPAGGSRLPTSPDTLAAGTHYVSMDGPAVWESATTRLPESIANATRHAGLAPQDIDHYFLHQANINILDAARNRLGIAADRVPITLDRLGNTGAAGVFTALHQTASAGGLRPGHTYVMSAIGAGFHWGTLCLRQGSDGSPA</sequence>
<dbReference type="PANTHER" id="PTHR34069:SF2">
    <property type="entry name" value="BETA-KETOACYL-[ACYL-CARRIER-PROTEIN] SYNTHASE III"/>
    <property type="match status" value="1"/>
</dbReference>
<dbReference type="OrthoDB" id="9815506at2"/>
<proteinExistence type="predicted"/>
<keyword evidence="3" id="KW-0012">Acyltransferase</keyword>
<name>A0A2V4NTA4_9ACTN</name>
<dbReference type="InterPro" id="IPR016039">
    <property type="entry name" value="Thiolase-like"/>
</dbReference>
<dbReference type="EMBL" id="PYBW01000186">
    <property type="protein sequence ID" value="PYC66080.1"/>
    <property type="molecule type" value="Genomic_DNA"/>
</dbReference>
<keyword evidence="7" id="KW-1185">Reference proteome</keyword>
<dbReference type="GO" id="GO:0044550">
    <property type="term" value="P:secondary metabolite biosynthetic process"/>
    <property type="evidence" value="ECO:0007669"/>
    <property type="project" value="TreeGrafter"/>
</dbReference>
<evidence type="ECO:0000259" key="4">
    <source>
        <dbReference type="Pfam" id="PF08541"/>
    </source>
</evidence>
<protein>
    <submittedName>
        <fullName evidence="6">3-oxoacyl-ACP synthase</fullName>
    </submittedName>
</protein>
<reference evidence="6 7" key="1">
    <citation type="submission" date="2018-03" db="EMBL/GenBank/DDBJ databases">
        <title>Bioinformatic expansion and discovery of thiopeptide antibiotics.</title>
        <authorList>
            <person name="Schwalen C.J."/>
            <person name="Hudson G.A."/>
            <person name="Mitchell D.A."/>
        </authorList>
    </citation>
    <scope>NUCLEOTIDE SEQUENCE [LARGE SCALE GENOMIC DNA]</scope>
    <source>
        <strain evidence="6 7">ATCC 21389</strain>
    </source>
</reference>
<accession>A0A2V4NTA4</accession>
<dbReference type="InterPro" id="IPR013751">
    <property type="entry name" value="ACP_syn_III_N"/>
</dbReference>
<organism evidence="6 7">
    <name type="scientific">Streptomyces tateyamensis</name>
    <dbReference type="NCBI Taxonomy" id="565073"/>
    <lineage>
        <taxon>Bacteria</taxon>
        <taxon>Bacillati</taxon>
        <taxon>Actinomycetota</taxon>
        <taxon>Actinomycetes</taxon>
        <taxon>Kitasatosporales</taxon>
        <taxon>Streptomycetaceae</taxon>
        <taxon>Streptomyces</taxon>
    </lineage>
</organism>
<keyword evidence="1" id="KW-0963">Cytoplasm</keyword>
<evidence type="ECO:0000256" key="2">
    <source>
        <dbReference type="ARBA" id="ARBA00022679"/>
    </source>
</evidence>
<evidence type="ECO:0000259" key="5">
    <source>
        <dbReference type="Pfam" id="PF08545"/>
    </source>
</evidence>
<feature type="domain" description="Beta-ketoacyl-[acyl-carrier-protein] synthase III N-terminal" evidence="5">
    <location>
        <begin position="129"/>
        <end position="203"/>
    </location>
</feature>
<dbReference type="Proteomes" id="UP000248039">
    <property type="component" value="Unassembled WGS sequence"/>
</dbReference>
<keyword evidence="2" id="KW-0808">Transferase</keyword>
<dbReference type="AlphaFoldDB" id="A0A2V4NTA4"/>
<dbReference type="GO" id="GO:0004315">
    <property type="term" value="F:3-oxoacyl-[acyl-carrier-protein] synthase activity"/>
    <property type="evidence" value="ECO:0007669"/>
    <property type="project" value="InterPro"/>
</dbReference>
<dbReference type="CDD" id="cd00830">
    <property type="entry name" value="KAS_III"/>
    <property type="match status" value="1"/>
</dbReference>
<evidence type="ECO:0000313" key="7">
    <source>
        <dbReference type="Proteomes" id="UP000248039"/>
    </source>
</evidence>